<dbReference type="Pfam" id="PF00106">
    <property type="entry name" value="adh_short"/>
    <property type="match status" value="1"/>
</dbReference>
<comment type="similarity">
    <text evidence="1 3">Belongs to the short-chain dehydrogenases/reductases (SDR) family.</text>
</comment>
<dbReference type="NCBIfam" id="NF006119">
    <property type="entry name" value="PRK08264.1-5"/>
    <property type="match status" value="1"/>
</dbReference>
<sequence length="235" mass="24565">MKIEGSVALVTGANRGIGAEWVRQLRERGAVKVYAGDRGTNALPASDNVIPLALDVTDQAQVAAAAEQARDVQIIINNAGVLFAQPLVGGDLSKIRDEFEVNVFGPINLAEAFASILRRNGGGAIVNALSAVSWFSFPNMAGYSAAKAAAWSLTDALRLELESQGTLVVGLHSGPVNTSLGANFPLDKVDPEQVVTAAINGLEADLSEVLVDEVSRAIKNTLTSEPSRYAAILNG</sequence>
<protein>
    <submittedName>
        <fullName evidence="4">SDR family oxidoreductase</fullName>
    </submittedName>
</protein>
<evidence type="ECO:0000313" key="5">
    <source>
        <dbReference type="Proteomes" id="UP001055336"/>
    </source>
</evidence>
<dbReference type="RefSeq" id="WP_240261485.1">
    <property type="nucleotide sequence ID" value="NZ_CP092488.2"/>
</dbReference>
<reference evidence="4" key="1">
    <citation type="submission" date="2022-08" db="EMBL/GenBank/DDBJ databases">
        <title>Whole genome sequencing of non-tuberculosis mycobacteria type-strains.</title>
        <authorList>
            <person name="Igarashi Y."/>
            <person name="Osugi A."/>
            <person name="Mitarai S."/>
        </authorList>
    </citation>
    <scope>NUCLEOTIDE SEQUENCE</scope>
    <source>
        <strain evidence="4">DSM 45127</strain>
    </source>
</reference>
<dbReference type="Gene3D" id="3.40.50.720">
    <property type="entry name" value="NAD(P)-binding Rossmann-like Domain"/>
    <property type="match status" value="1"/>
</dbReference>
<dbReference type="PRINTS" id="PR00081">
    <property type="entry name" value="GDHRDH"/>
</dbReference>
<dbReference type="InterPro" id="IPR002347">
    <property type="entry name" value="SDR_fam"/>
</dbReference>
<dbReference type="Proteomes" id="UP001055336">
    <property type="component" value="Chromosome"/>
</dbReference>
<evidence type="ECO:0000313" key="4">
    <source>
        <dbReference type="EMBL" id="UMB69754.1"/>
    </source>
</evidence>
<dbReference type="PANTHER" id="PTHR44169">
    <property type="entry name" value="NADPH-DEPENDENT 1-ACYLDIHYDROXYACETONE PHOSPHATE REDUCTASE"/>
    <property type="match status" value="1"/>
</dbReference>
<dbReference type="PANTHER" id="PTHR44169:SF6">
    <property type="entry name" value="NADPH-DEPENDENT 1-ACYLDIHYDROXYACETONE PHOSPHATE REDUCTASE"/>
    <property type="match status" value="1"/>
</dbReference>
<organism evidence="4 5">
    <name type="scientific">Mycobacterium paraterrae</name>
    <dbReference type="NCBI Taxonomy" id="577492"/>
    <lineage>
        <taxon>Bacteria</taxon>
        <taxon>Bacillati</taxon>
        <taxon>Actinomycetota</taxon>
        <taxon>Actinomycetes</taxon>
        <taxon>Mycobacteriales</taxon>
        <taxon>Mycobacteriaceae</taxon>
        <taxon>Mycobacterium</taxon>
    </lineage>
</organism>
<proteinExistence type="inferred from homology"/>
<dbReference type="InterPro" id="IPR036291">
    <property type="entry name" value="NAD(P)-bd_dom_sf"/>
</dbReference>
<evidence type="ECO:0000256" key="2">
    <source>
        <dbReference type="ARBA" id="ARBA00023002"/>
    </source>
</evidence>
<accession>A0ABY3VQI4</accession>
<name>A0ABY3VQI4_9MYCO</name>
<gene>
    <name evidence="4" type="ORF">MKK62_26080</name>
</gene>
<dbReference type="PRINTS" id="PR00080">
    <property type="entry name" value="SDRFAMILY"/>
</dbReference>
<evidence type="ECO:0000256" key="3">
    <source>
        <dbReference type="RuleBase" id="RU000363"/>
    </source>
</evidence>
<dbReference type="EMBL" id="CP092488">
    <property type="protein sequence ID" value="UMB69754.1"/>
    <property type="molecule type" value="Genomic_DNA"/>
</dbReference>
<dbReference type="PROSITE" id="PS00061">
    <property type="entry name" value="ADH_SHORT"/>
    <property type="match status" value="1"/>
</dbReference>
<keyword evidence="5" id="KW-1185">Reference proteome</keyword>
<dbReference type="SUPFAM" id="SSF51735">
    <property type="entry name" value="NAD(P)-binding Rossmann-fold domains"/>
    <property type="match status" value="1"/>
</dbReference>
<dbReference type="InterPro" id="IPR020904">
    <property type="entry name" value="Sc_DH/Rdtase_CS"/>
</dbReference>
<keyword evidence="2" id="KW-0560">Oxidoreductase</keyword>
<evidence type="ECO:0000256" key="1">
    <source>
        <dbReference type="ARBA" id="ARBA00006484"/>
    </source>
</evidence>